<sequence length="62" mass="6608">MLPPPAATYESAIELFQSAQTFANSQGTTVTSRVEGAHATIKTYLCTLAGDLHDVRIKLSLA</sequence>
<evidence type="ECO:0000313" key="2">
    <source>
        <dbReference type="Proteomes" id="UP000789366"/>
    </source>
</evidence>
<dbReference type="Proteomes" id="UP000789366">
    <property type="component" value="Unassembled WGS sequence"/>
</dbReference>
<accession>A0ACA9KZE2</accession>
<dbReference type="EMBL" id="CAJVPW010002097">
    <property type="protein sequence ID" value="CAG8498956.1"/>
    <property type="molecule type" value="Genomic_DNA"/>
</dbReference>
<proteinExistence type="predicted"/>
<feature type="non-terminal residue" evidence="1">
    <location>
        <position position="62"/>
    </location>
</feature>
<reference evidence="1" key="1">
    <citation type="submission" date="2021-06" db="EMBL/GenBank/DDBJ databases">
        <authorList>
            <person name="Kallberg Y."/>
            <person name="Tangrot J."/>
            <person name="Rosling A."/>
        </authorList>
    </citation>
    <scope>NUCLEOTIDE SEQUENCE</scope>
    <source>
        <strain evidence="1">28 12/20/2015</strain>
    </source>
</reference>
<gene>
    <name evidence="1" type="ORF">SPELUC_LOCUS2919</name>
</gene>
<evidence type="ECO:0000313" key="1">
    <source>
        <dbReference type="EMBL" id="CAG8498956.1"/>
    </source>
</evidence>
<name>A0ACA9KZE2_9GLOM</name>
<organism evidence="1 2">
    <name type="scientific">Cetraspora pellucida</name>
    <dbReference type="NCBI Taxonomy" id="1433469"/>
    <lineage>
        <taxon>Eukaryota</taxon>
        <taxon>Fungi</taxon>
        <taxon>Fungi incertae sedis</taxon>
        <taxon>Mucoromycota</taxon>
        <taxon>Glomeromycotina</taxon>
        <taxon>Glomeromycetes</taxon>
        <taxon>Diversisporales</taxon>
        <taxon>Gigasporaceae</taxon>
        <taxon>Cetraspora</taxon>
    </lineage>
</organism>
<comment type="caution">
    <text evidence="1">The sequence shown here is derived from an EMBL/GenBank/DDBJ whole genome shotgun (WGS) entry which is preliminary data.</text>
</comment>
<protein>
    <submittedName>
        <fullName evidence="1">11853_t:CDS:1</fullName>
    </submittedName>
</protein>
<keyword evidence="2" id="KW-1185">Reference proteome</keyword>